<organism evidence="8 9">
    <name type="scientific">Rhodococcus jostii</name>
    <dbReference type="NCBI Taxonomy" id="132919"/>
    <lineage>
        <taxon>Bacteria</taxon>
        <taxon>Bacillati</taxon>
        <taxon>Actinomycetota</taxon>
        <taxon>Actinomycetes</taxon>
        <taxon>Mycobacteriales</taxon>
        <taxon>Nocardiaceae</taxon>
        <taxon>Rhodococcus</taxon>
    </lineage>
</organism>
<dbReference type="SUPFAM" id="SSF51621">
    <property type="entry name" value="Phosphoenolpyruvate/pyruvate domain"/>
    <property type="match status" value="1"/>
</dbReference>
<evidence type="ECO:0000256" key="3">
    <source>
        <dbReference type="ARBA" id="ARBA00022842"/>
    </source>
</evidence>
<gene>
    <name evidence="8" type="ORF">SAMN04490220_4493</name>
</gene>
<dbReference type="EMBL" id="FNTL01000004">
    <property type="protein sequence ID" value="SED43914.1"/>
    <property type="molecule type" value="Genomic_DNA"/>
</dbReference>
<evidence type="ECO:0000256" key="6">
    <source>
        <dbReference type="SAM" id="MobiDB-lite"/>
    </source>
</evidence>
<name>A0A1H5AQE7_RHOJO</name>
<dbReference type="PANTHER" id="PTHR32308:SF0">
    <property type="entry name" value="HPCH_HPAI ALDOLASE_CITRATE LYASE DOMAIN-CONTAINING PROTEIN"/>
    <property type="match status" value="1"/>
</dbReference>
<comment type="cofactor">
    <cofactor evidence="1">
        <name>Mg(2+)</name>
        <dbReference type="ChEBI" id="CHEBI:18420"/>
    </cofactor>
</comment>
<sequence>MDRSYLFAPGHNRKLLGKVFDAGADAVILDLEDAVPPTEKETARANVASVITTRTAWVRINAPGTELADADLGAVATSAHGIRIPKVETLDDIRWVADRAPGKPLICAIETAKGVANAFAIAEHPAVTHIALGGIDLQKDLGTGEGDAPMQYVRSHLVVAARAAGIAPPIDSVYPHIHDSDGLVRQATHSRGLGLFGKSAVHPAQLPAIHTTFSPRQNDIDWARKVVEAFENAGGAAVRLPGGEFVDLPVAERARKILASTNSDSGLEAPRQPQVCRSSGADTDGEAVHSPASAASSAPVKFGNRTVSSSTYQGPHHFSP</sequence>
<feature type="binding site" evidence="4">
    <location>
        <position position="110"/>
    </location>
    <ligand>
        <name>substrate</name>
    </ligand>
</feature>
<dbReference type="InterPro" id="IPR040442">
    <property type="entry name" value="Pyrv_kinase-like_dom_sf"/>
</dbReference>
<dbReference type="AlphaFoldDB" id="A0A1H5AQE7"/>
<evidence type="ECO:0000256" key="5">
    <source>
        <dbReference type="PIRSR" id="PIRSR015582-2"/>
    </source>
</evidence>
<feature type="compositionally biased region" description="Low complexity" evidence="6">
    <location>
        <begin position="290"/>
        <end position="299"/>
    </location>
</feature>
<dbReference type="PIRSF" id="PIRSF015582">
    <property type="entry name" value="Cit_lyase_B"/>
    <property type="match status" value="1"/>
</dbReference>
<feature type="binding site" evidence="5">
    <location>
        <position position="110"/>
    </location>
    <ligand>
        <name>Mg(2+)</name>
        <dbReference type="ChEBI" id="CHEBI:18420"/>
    </ligand>
</feature>
<reference evidence="9" key="1">
    <citation type="submission" date="2016-10" db="EMBL/GenBank/DDBJ databases">
        <authorList>
            <person name="Varghese N."/>
        </authorList>
    </citation>
    <scope>NUCLEOTIDE SEQUENCE [LARGE SCALE GENOMIC DNA]</scope>
    <source>
        <strain evidence="9">DSM 44719</strain>
    </source>
</reference>
<keyword evidence="8" id="KW-0456">Lyase</keyword>
<feature type="domain" description="HpcH/HpaI aldolase/citrate lyase" evidence="7">
    <location>
        <begin position="3"/>
        <end position="203"/>
    </location>
</feature>
<dbReference type="GO" id="GO:0006107">
    <property type="term" value="P:oxaloacetate metabolic process"/>
    <property type="evidence" value="ECO:0007669"/>
    <property type="project" value="TreeGrafter"/>
</dbReference>
<dbReference type="GO" id="GO:0000287">
    <property type="term" value="F:magnesium ion binding"/>
    <property type="evidence" value="ECO:0007669"/>
    <property type="project" value="TreeGrafter"/>
</dbReference>
<dbReference type="GO" id="GO:0016829">
    <property type="term" value="F:lyase activity"/>
    <property type="evidence" value="ECO:0007669"/>
    <property type="project" value="UniProtKB-KW"/>
</dbReference>
<evidence type="ECO:0000259" key="7">
    <source>
        <dbReference type="Pfam" id="PF03328"/>
    </source>
</evidence>
<evidence type="ECO:0000256" key="2">
    <source>
        <dbReference type="ARBA" id="ARBA00022723"/>
    </source>
</evidence>
<feature type="binding site" evidence="5">
    <location>
        <position position="136"/>
    </location>
    <ligand>
        <name>Mg(2+)</name>
        <dbReference type="ChEBI" id="CHEBI:18420"/>
    </ligand>
</feature>
<dbReference type="InterPro" id="IPR011206">
    <property type="entry name" value="Citrate_lyase_beta/mcl1/mcl2"/>
</dbReference>
<evidence type="ECO:0000313" key="8">
    <source>
        <dbReference type="EMBL" id="SED43914.1"/>
    </source>
</evidence>
<feature type="binding site" evidence="4">
    <location>
        <position position="59"/>
    </location>
    <ligand>
        <name>substrate</name>
    </ligand>
</feature>
<dbReference type="Proteomes" id="UP000183407">
    <property type="component" value="Unassembled WGS sequence"/>
</dbReference>
<accession>A0A1H5AQE7</accession>
<feature type="region of interest" description="Disordered" evidence="6">
    <location>
        <begin position="261"/>
        <end position="320"/>
    </location>
</feature>
<protein>
    <submittedName>
        <fullName evidence="8">Citrate lyase subunit beta / citryl-CoA lyase</fullName>
    </submittedName>
</protein>
<evidence type="ECO:0000256" key="4">
    <source>
        <dbReference type="PIRSR" id="PIRSR015582-1"/>
    </source>
</evidence>
<dbReference type="InterPro" id="IPR015813">
    <property type="entry name" value="Pyrv/PenolPyrv_kinase-like_dom"/>
</dbReference>
<keyword evidence="2 5" id="KW-0479">Metal-binding</keyword>
<dbReference type="Gene3D" id="3.20.20.60">
    <property type="entry name" value="Phosphoenolpyruvate-binding domains"/>
    <property type="match status" value="1"/>
</dbReference>
<evidence type="ECO:0000256" key="1">
    <source>
        <dbReference type="ARBA" id="ARBA00001946"/>
    </source>
</evidence>
<dbReference type="Pfam" id="PF03328">
    <property type="entry name" value="HpcH_HpaI"/>
    <property type="match status" value="1"/>
</dbReference>
<evidence type="ECO:0000313" key="9">
    <source>
        <dbReference type="Proteomes" id="UP000183407"/>
    </source>
</evidence>
<proteinExistence type="predicted"/>
<dbReference type="InterPro" id="IPR005000">
    <property type="entry name" value="Aldolase/citrate-lyase_domain"/>
</dbReference>
<dbReference type="PANTHER" id="PTHR32308">
    <property type="entry name" value="LYASE BETA SUBUNIT, PUTATIVE (AFU_ORTHOLOGUE AFUA_4G13030)-RELATED"/>
    <property type="match status" value="1"/>
</dbReference>
<keyword evidence="3 5" id="KW-0460">Magnesium</keyword>